<sequence length="152" mass="17231">MRPFRFGLYAVLLSVLCLAGCEEKEEGMGRYGMLADSTPEYSAVTFLKSVYEDDNLDVAISLSSDRLARILTNYHSNRNVQRHLLNLKYDTVIITPQSGNSVGRSEFSKKATVTVFLSGMYDDDKIEDLRSLDLIKEDGVWKVSQIHPDHFM</sequence>
<evidence type="ECO:0008006" key="5">
    <source>
        <dbReference type="Google" id="ProtNLM"/>
    </source>
</evidence>
<dbReference type="RefSeq" id="WP_057792082.1">
    <property type="nucleotide sequence ID" value="NZ_CAXIBE010000059.1"/>
</dbReference>
<dbReference type="KEGG" id="asq:AVL57_07125"/>
<proteinExistence type="predicted"/>
<dbReference type="Proteomes" id="UP001170717">
    <property type="component" value="Unassembled WGS sequence"/>
</dbReference>
<reference evidence="1 3" key="1">
    <citation type="submission" date="2015-12" db="EMBL/GenBank/DDBJ databases">
        <title>Intraspecies pangenome expansion in the marine bacterium Alteromonas.</title>
        <authorList>
            <person name="Lopez-Perez M."/>
            <person name="Rodriguez-Valera F."/>
        </authorList>
    </citation>
    <scope>NUCLEOTIDE SEQUENCE [LARGE SCALE GENOMIC DNA]</scope>
    <source>
        <strain evidence="1 3">LMG 21861</strain>
    </source>
</reference>
<accession>A0AAW7YVZ4</accession>
<keyword evidence="3" id="KW-1185">Reference proteome</keyword>
<protein>
    <recommendedName>
        <fullName evidence="5">Lipoprotein</fullName>
    </recommendedName>
</protein>
<dbReference type="AlphaFoldDB" id="A0AAW7YVZ4"/>
<evidence type="ECO:0000313" key="1">
    <source>
        <dbReference type="EMBL" id="AMJ73770.1"/>
    </source>
</evidence>
<evidence type="ECO:0000313" key="4">
    <source>
        <dbReference type="Proteomes" id="UP001170717"/>
    </source>
</evidence>
<dbReference type="Proteomes" id="UP000056750">
    <property type="component" value="Chromosome"/>
</dbReference>
<dbReference type="EMBL" id="CP013926">
    <property type="protein sequence ID" value="AMJ73770.1"/>
    <property type="molecule type" value="Genomic_DNA"/>
</dbReference>
<name>A0AAW7YVZ4_9ALTE</name>
<gene>
    <name evidence="1" type="ORF">AVL57_07125</name>
    <name evidence="2" type="ORF">Q4527_00690</name>
</gene>
<reference evidence="2" key="2">
    <citation type="submission" date="2023-07" db="EMBL/GenBank/DDBJ databases">
        <title>Genome content predicts the carbon catabolic preferences of heterotrophic bacteria.</title>
        <authorList>
            <person name="Gralka M."/>
        </authorList>
    </citation>
    <scope>NUCLEOTIDE SEQUENCE</scope>
    <source>
        <strain evidence="2">F2M12</strain>
    </source>
</reference>
<evidence type="ECO:0000313" key="3">
    <source>
        <dbReference type="Proteomes" id="UP000056750"/>
    </source>
</evidence>
<organism evidence="2 4">
    <name type="scientific">Alteromonas stellipolaris</name>
    <dbReference type="NCBI Taxonomy" id="233316"/>
    <lineage>
        <taxon>Bacteria</taxon>
        <taxon>Pseudomonadati</taxon>
        <taxon>Pseudomonadota</taxon>
        <taxon>Gammaproteobacteria</taxon>
        <taxon>Alteromonadales</taxon>
        <taxon>Alteromonadaceae</taxon>
        <taxon>Alteromonas/Salinimonas group</taxon>
        <taxon>Alteromonas</taxon>
    </lineage>
</organism>
<dbReference type="EMBL" id="JAUOQI010000001">
    <property type="protein sequence ID" value="MDO6575887.1"/>
    <property type="molecule type" value="Genomic_DNA"/>
</dbReference>
<evidence type="ECO:0000313" key="2">
    <source>
        <dbReference type="EMBL" id="MDO6575887.1"/>
    </source>
</evidence>